<dbReference type="AlphaFoldDB" id="A0AAD1X5C1"/>
<evidence type="ECO:0000313" key="2">
    <source>
        <dbReference type="EMBL" id="CAI2361319.1"/>
    </source>
</evidence>
<accession>A0AAD1X5C1</accession>
<feature type="region of interest" description="Disordered" evidence="1">
    <location>
        <begin position="36"/>
        <end position="69"/>
    </location>
</feature>
<gene>
    <name evidence="2" type="ORF">ECRASSUSDP1_LOCUS2630</name>
</gene>
<protein>
    <submittedName>
        <fullName evidence="2">Uncharacterized protein</fullName>
    </submittedName>
</protein>
<evidence type="ECO:0000313" key="3">
    <source>
        <dbReference type="Proteomes" id="UP001295684"/>
    </source>
</evidence>
<proteinExistence type="predicted"/>
<feature type="region of interest" description="Disordered" evidence="1">
    <location>
        <begin position="126"/>
        <end position="145"/>
    </location>
</feature>
<dbReference type="Proteomes" id="UP001295684">
    <property type="component" value="Unassembled WGS sequence"/>
</dbReference>
<sequence length="363" mass="42028">MEFKKGLFSKIQNKDEDLQNYIIEMGKKHITKFMEDEKKKDEDNPLSQDLENIDDESVSDHNTSPGKTLKRQDTHISLIGISKLFNKSMNLKDYLNLNLDFMKGNFPKYSALDFKLLNNQKFPETQKNSMTSIDPSGMATAKVPKGSLKETERLKKYFSNSKSKESYVRRKKKQAIDYYMKVSSIADPKLQTQVANSSHFKKIYTGRSRDIPEWSLKHFKDIDAIVLRFNYLGPTFCSQEKINVLDKKSTLKKKLRFSMGNARFSESQTSRVKYNPLLEKLGIISLQSNPGLLNSIDKRMETWDDRINLNQKNSPRDQANRLLQFEPLNLKYPSHGMQNWDVSVSLKGSNSKKNSVERNLIIN</sequence>
<comment type="caution">
    <text evidence="2">The sequence shown here is derived from an EMBL/GenBank/DDBJ whole genome shotgun (WGS) entry which is preliminary data.</text>
</comment>
<reference evidence="2" key="1">
    <citation type="submission" date="2023-07" db="EMBL/GenBank/DDBJ databases">
        <authorList>
            <consortium name="AG Swart"/>
            <person name="Singh M."/>
            <person name="Singh A."/>
            <person name="Seah K."/>
            <person name="Emmerich C."/>
        </authorList>
    </citation>
    <scope>NUCLEOTIDE SEQUENCE</scope>
    <source>
        <strain evidence="2">DP1</strain>
    </source>
</reference>
<dbReference type="EMBL" id="CAMPGE010002512">
    <property type="protein sequence ID" value="CAI2361319.1"/>
    <property type="molecule type" value="Genomic_DNA"/>
</dbReference>
<name>A0AAD1X5C1_EUPCR</name>
<keyword evidence="3" id="KW-1185">Reference proteome</keyword>
<evidence type="ECO:0000256" key="1">
    <source>
        <dbReference type="SAM" id="MobiDB-lite"/>
    </source>
</evidence>
<organism evidence="2 3">
    <name type="scientific">Euplotes crassus</name>
    <dbReference type="NCBI Taxonomy" id="5936"/>
    <lineage>
        <taxon>Eukaryota</taxon>
        <taxon>Sar</taxon>
        <taxon>Alveolata</taxon>
        <taxon>Ciliophora</taxon>
        <taxon>Intramacronucleata</taxon>
        <taxon>Spirotrichea</taxon>
        <taxon>Hypotrichia</taxon>
        <taxon>Euplotida</taxon>
        <taxon>Euplotidae</taxon>
        <taxon>Moneuplotes</taxon>
    </lineage>
</organism>